<keyword evidence="2" id="KW-0812">Transmembrane</keyword>
<evidence type="ECO:0000313" key="3">
    <source>
        <dbReference type="EMBL" id="CAB9506424.1"/>
    </source>
</evidence>
<comment type="caution">
    <text evidence="3">The sequence shown here is derived from an EMBL/GenBank/DDBJ whole genome shotgun (WGS) entry which is preliminary data.</text>
</comment>
<feature type="transmembrane region" description="Helical" evidence="2">
    <location>
        <begin position="57"/>
        <end position="74"/>
    </location>
</feature>
<dbReference type="AlphaFoldDB" id="A0A9N8DPR5"/>
<feature type="transmembrane region" description="Helical" evidence="2">
    <location>
        <begin position="20"/>
        <end position="45"/>
    </location>
</feature>
<organism evidence="3 4">
    <name type="scientific">Seminavis robusta</name>
    <dbReference type="NCBI Taxonomy" id="568900"/>
    <lineage>
        <taxon>Eukaryota</taxon>
        <taxon>Sar</taxon>
        <taxon>Stramenopiles</taxon>
        <taxon>Ochrophyta</taxon>
        <taxon>Bacillariophyta</taxon>
        <taxon>Bacillariophyceae</taxon>
        <taxon>Bacillariophycidae</taxon>
        <taxon>Naviculales</taxon>
        <taxon>Naviculaceae</taxon>
        <taxon>Seminavis</taxon>
    </lineage>
</organism>
<name>A0A9N8DPR5_9STRA</name>
<proteinExistence type="predicted"/>
<protein>
    <submittedName>
        <fullName evidence="3">Receptor accessory protein</fullName>
    </submittedName>
</protein>
<evidence type="ECO:0000313" key="4">
    <source>
        <dbReference type="Proteomes" id="UP001153069"/>
    </source>
</evidence>
<feature type="transmembrane region" description="Helical" evidence="2">
    <location>
        <begin position="269"/>
        <end position="289"/>
    </location>
</feature>
<feature type="transmembrane region" description="Helical" evidence="2">
    <location>
        <begin position="80"/>
        <end position="99"/>
    </location>
</feature>
<dbReference type="Proteomes" id="UP001153069">
    <property type="component" value="Unassembled WGS sequence"/>
</dbReference>
<evidence type="ECO:0000256" key="1">
    <source>
        <dbReference type="SAM" id="MobiDB-lite"/>
    </source>
</evidence>
<feature type="region of interest" description="Disordered" evidence="1">
    <location>
        <begin position="383"/>
        <end position="403"/>
    </location>
</feature>
<evidence type="ECO:0000256" key="2">
    <source>
        <dbReference type="SAM" id="Phobius"/>
    </source>
</evidence>
<dbReference type="PANTHER" id="PTHR12300">
    <property type="entry name" value="HVA22-LIKE PROTEINS"/>
    <property type="match status" value="1"/>
</dbReference>
<dbReference type="EMBL" id="CAICTM010000265">
    <property type="protein sequence ID" value="CAB9506424.1"/>
    <property type="molecule type" value="Genomic_DNA"/>
</dbReference>
<keyword evidence="3" id="KW-0675">Receptor</keyword>
<feature type="transmembrane region" description="Helical" evidence="2">
    <location>
        <begin position="219"/>
        <end position="240"/>
    </location>
</feature>
<reference evidence="3" key="1">
    <citation type="submission" date="2020-06" db="EMBL/GenBank/DDBJ databases">
        <authorList>
            <consortium name="Plant Systems Biology data submission"/>
        </authorList>
    </citation>
    <scope>NUCLEOTIDE SEQUENCE</scope>
    <source>
        <strain evidence="3">D6</strain>
    </source>
</reference>
<feature type="transmembrane region" description="Helical" evidence="2">
    <location>
        <begin position="142"/>
        <end position="167"/>
    </location>
</feature>
<dbReference type="Pfam" id="PF03134">
    <property type="entry name" value="TB2_DP1_HVA22"/>
    <property type="match status" value="2"/>
</dbReference>
<gene>
    <name evidence="3" type="ORF">SEMRO_266_G103180.1</name>
</gene>
<keyword evidence="2" id="KW-1133">Transmembrane helix</keyword>
<accession>A0A9N8DPR5</accession>
<keyword evidence="2" id="KW-0472">Membrane</keyword>
<dbReference type="OrthoDB" id="10009287at2759"/>
<feature type="transmembrane region" description="Helical" evidence="2">
    <location>
        <begin position="247"/>
        <end position="263"/>
    </location>
</feature>
<keyword evidence="4" id="KW-1185">Reference proteome</keyword>
<sequence>MSQLEDTVATISPEDAESTVGTTAAIVTSVIGLVLVAVFVVLATFKFRRTQGRLWKFHAMFTAVVAVLVLLTPLSVKHVVFSSAGVVVAGTIFPFYMSLKALCTPSTADDMEWLTYWTCSGAVFFITAYLKDYQLASEQVQLYWYQFEFFFFIWLYLPFTDGATLIFDYITRPVLAPVIEPVSNKMGTWISGLVMTIINASHLWALWAFFIILPKGLKRFVTIAIGTAFPLLASITAVTTDDKTDDTFWLTYWSCYSLLFLIMDWTETWLGSIWGFYTVMLFTTVYLMLPMFQGSDKVFRHVLVPLAGLRESLLMRDAVLLKKDLMASIPEDRQAELRRLIAHSFNTDTPDEEDDAQDDRMEINPENAKLLWSTSMWNRKSKRKLNASERSDGAPANESTSLV</sequence>
<feature type="transmembrane region" description="Helical" evidence="2">
    <location>
        <begin position="188"/>
        <end position="213"/>
    </location>
</feature>
<dbReference type="InterPro" id="IPR004345">
    <property type="entry name" value="TB2_DP1_HVA22"/>
</dbReference>